<keyword evidence="1" id="KW-0479">Metal-binding</keyword>
<protein>
    <recommendedName>
        <fullName evidence="3">C2H2-type domain-containing protein</fullName>
    </recommendedName>
</protein>
<evidence type="ECO:0000313" key="5">
    <source>
        <dbReference type="Proteomes" id="UP000250043"/>
    </source>
</evidence>
<dbReference type="PROSITE" id="PS00028">
    <property type="entry name" value="ZINC_FINGER_C2H2_1"/>
    <property type="match status" value="1"/>
</dbReference>
<keyword evidence="5" id="KW-1185">Reference proteome</keyword>
<feature type="compositionally biased region" description="Basic and acidic residues" evidence="2">
    <location>
        <begin position="336"/>
        <end position="350"/>
    </location>
</feature>
<gene>
    <name evidence="4" type="ORF">OBBRIDRAFT_885648</name>
</gene>
<keyword evidence="1" id="KW-0863">Zinc-finger</keyword>
<dbReference type="InterPro" id="IPR036236">
    <property type="entry name" value="Znf_C2H2_sf"/>
</dbReference>
<name>A0A8E2DP99_9APHY</name>
<feature type="region of interest" description="Disordered" evidence="2">
    <location>
        <begin position="92"/>
        <end position="111"/>
    </location>
</feature>
<evidence type="ECO:0000256" key="1">
    <source>
        <dbReference type="PROSITE-ProRule" id="PRU00042"/>
    </source>
</evidence>
<dbReference type="AlphaFoldDB" id="A0A8E2DP99"/>
<dbReference type="PROSITE" id="PS50157">
    <property type="entry name" value="ZINC_FINGER_C2H2_2"/>
    <property type="match status" value="1"/>
</dbReference>
<evidence type="ECO:0000256" key="2">
    <source>
        <dbReference type="SAM" id="MobiDB-lite"/>
    </source>
</evidence>
<dbReference type="Gene3D" id="3.30.160.60">
    <property type="entry name" value="Classic Zinc Finger"/>
    <property type="match status" value="1"/>
</dbReference>
<reference evidence="4 5" key="1">
    <citation type="submission" date="2016-07" db="EMBL/GenBank/DDBJ databases">
        <title>Draft genome of the white-rot fungus Obba rivulosa 3A-2.</title>
        <authorList>
            <consortium name="DOE Joint Genome Institute"/>
            <person name="Miettinen O."/>
            <person name="Riley R."/>
            <person name="Acob R."/>
            <person name="Barry K."/>
            <person name="Cullen D."/>
            <person name="De Vries R."/>
            <person name="Hainaut M."/>
            <person name="Hatakka A."/>
            <person name="Henrissat B."/>
            <person name="Hilden K."/>
            <person name="Kuo R."/>
            <person name="Labutti K."/>
            <person name="Lipzen A."/>
            <person name="Makela M.R."/>
            <person name="Sandor L."/>
            <person name="Spatafora J.W."/>
            <person name="Grigoriev I.V."/>
            <person name="Hibbett D.S."/>
        </authorList>
    </citation>
    <scope>NUCLEOTIDE SEQUENCE [LARGE SCALE GENOMIC DNA]</scope>
    <source>
        <strain evidence="4 5">3A-2</strain>
    </source>
</reference>
<dbReference type="EMBL" id="KV722357">
    <property type="protein sequence ID" value="OCH93249.1"/>
    <property type="molecule type" value="Genomic_DNA"/>
</dbReference>
<dbReference type="SUPFAM" id="SSF57667">
    <property type="entry name" value="beta-beta-alpha zinc fingers"/>
    <property type="match status" value="1"/>
</dbReference>
<dbReference type="SMART" id="SM00355">
    <property type="entry name" value="ZnF_C2H2"/>
    <property type="match status" value="2"/>
</dbReference>
<evidence type="ECO:0000259" key="3">
    <source>
        <dbReference type="PROSITE" id="PS50157"/>
    </source>
</evidence>
<sequence length="350" mass="38445">MSLNMNSEFINFIVIDSLNPSFELALETCPVNQVPPSPFDEGASESIGTQMYRRLPEVWMAEPSRPIYNPDFVLGFASDAWDVGSGFSSGLSTHSEHRQLRSSGGYSVRSSSRTRSRAIAVPLGSRCLPPMQIPKRFVRILLAFSDLQGGVGINPIWQVLAGICRAICRHRRCESVGAALTRFGICFWLVLTGTASTLDGRGPHFPPAASGIPTDSLLSSEKPGGRGNLVRRTVIFSQLSRRDHGFPDSVDKHLRSHKQDFAALTEVQGTIKVKCPWEDGCATEPMGRENLSRHMHKHFGSNKHECDICGAVISRAETLNRHQQSQHCQAVAAQHASDEAQRSERSASPL</sequence>
<evidence type="ECO:0000313" key="4">
    <source>
        <dbReference type="EMBL" id="OCH93249.1"/>
    </source>
</evidence>
<proteinExistence type="predicted"/>
<keyword evidence="1" id="KW-0862">Zinc</keyword>
<accession>A0A8E2DP99</accession>
<feature type="domain" description="C2H2-type" evidence="3">
    <location>
        <begin position="304"/>
        <end position="327"/>
    </location>
</feature>
<organism evidence="4 5">
    <name type="scientific">Obba rivulosa</name>
    <dbReference type="NCBI Taxonomy" id="1052685"/>
    <lineage>
        <taxon>Eukaryota</taxon>
        <taxon>Fungi</taxon>
        <taxon>Dikarya</taxon>
        <taxon>Basidiomycota</taxon>
        <taxon>Agaricomycotina</taxon>
        <taxon>Agaricomycetes</taxon>
        <taxon>Polyporales</taxon>
        <taxon>Gelatoporiaceae</taxon>
        <taxon>Obba</taxon>
    </lineage>
</organism>
<feature type="compositionally biased region" description="Low complexity" evidence="2">
    <location>
        <begin position="101"/>
        <end position="111"/>
    </location>
</feature>
<dbReference type="Proteomes" id="UP000250043">
    <property type="component" value="Unassembled WGS sequence"/>
</dbReference>
<dbReference type="InterPro" id="IPR013087">
    <property type="entry name" value="Znf_C2H2_type"/>
</dbReference>
<dbReference type="GO" id="GO:0008270">
    <property type="term" value="F:zinc ion binding"/>
    <property type="evidence" value="ECO:0007669"/>
    <property type="project" value="UniProtKB-KW"/>
</dbReference>
<feature type="region of interest" description="Disordered" evidence="2">
    <location>
        <begin position="330"/>
        <end position="350"/>
    </location>
</feature>